<evidence type="ECO:0000256" key="1">
    <source>
        <dbReference type="SAM" id="Phobius"/>
    </source>
</evidence>
<reference evidence="3 4" key="1">
    <citation type="submission" date="2019-11" db="EMBL/GenBank/DDBJ databases">
        <authorList>
            <person name="Li X.-J."/>
            <person name="Feng X.-M."/>
        </authorList>
    </citation>
    <scope>NUCLEOTIDE SEQUENCE [LARGE SCALE GENOMIC DNA]</scope>
    <source>
        <strain evidence="3 4">XMNu-373</strain>
    </source>
</reference>
<keyword evidence="4" id="KW-1185">Reference proteome</keyword>
<sequence>MAENIVRTTERPARWAAERGSISAMVIVLIVMLFAVAGLIYDGGRAINARQQTFDDVEQAARAGANQIDMDLFRSSGIVRIDEAAAIERARAYLTDLNQTRSWSYDPARISVVASETEVQVTAERTVPTGMLQLVFVNSFDVSGQASSQPEIGIGGGP</sequence>
<evidence type="ECO:0000259" key="2">
    <source>
        <dbReference type="Pfam" id="PF13400"/>
    </source>
</evidence>
<organism evidence="3 4">
    <name type="scientific">Phytoactinopolyspora mesophila</name>
    <dbReference type="NCBI Taxonomy" id="2650750"/>
    <lineage>
        <taxon>Bacteria</taxon>
        <taxon>Bacillati</taxon>
        <taxon>Actinomycetota</taxon>
        <taxon>Actinomycetes</taxon>
        <taxon>Jiangellales</taxon>
        <taxon>Jiangellaceae</taxon>
        <taxon>Phytoactinopolyspora</taxon>
    </lineage>
</organism>
<name>A0A7K3M6J0_9ACTN</name>
<dbReference type="AlphaFoldDB" id="A0A7K3M6J0"/>
<comment type="caution">
    <text evidence="3">The sequence shown here is derived from an EMBL/GenBank/DDBJ whole genome shotgun (WGS) entry which is preliminary data.</text>
</comment>
<keyword evidence="1" id="KW-1133">Transmembrane helix</keyword>
<evidence type="ECO:0000313" key="4">
    <source>
        <dbReference type="Proteomes" id="UP000460435"/>
    </source>
</evidence>
<dbReference type="InterPro" id="IPR028087">
    <property type="entry name" value="Tad_N"/>
</dbReference>
<gene>
    <name evidence="3" type="ORF">F7O44_17765</name>
</gene>
<protein>
    <submittedName>
        <fullName evidence="3">Pilus assembly protein</fullName>
    </submittedName>
</protein>
<dbReference type="Proteomes" id="UP000460435">
    <property type="component" value="Unassembled WGS sequence"/>
</dbReference>
<proteinExistence type="predicted"/>
<keyword evidence="1" id="KW-0472">Membrane</keyword>
<feature type="transmembrane region" description="Helical" evidence="1">
    <location>
        <begin position="20"/>
        <end position="41"/>
    </location>
</feature>
<dbReference type="EMBL" id="WLZY01000006">
    <property type="protein sequence ID" value="NDL58919.1"/>
    <property type="molecule type" value="Genomic_DNA"/>
</dbReference>
<keyword evidence="1" id="KW-0812">Transmembrane</keyword>
<evidence type="ECO:0000313" key="3">
    <source>
        <dbReference type="EMBL" id="NDL58919.1"/>
    </source>
</evidence>
<accession>A0A7K3M6J0</accession>
<dbReference type="Pfam" id="PF13400">
    <property type="entry name" value="Tad"/>
    <property type="match status" value="1"/>
</dbReference>
<feature type="domain" description="Putative Flp pilus-assembly TadG-like N-terminal" evidence="2">
    <location>
        <begin position="20"/>
        <end position="66"/>
    </location>
</feature>